<reference evidence="1 2" key="1">
    <citation type="journal article" date="2019" name="Front. Microbiol.">
        <title>In silico and Genetic Analyses of Cyclic Lipopeptide Synthetic Gene Clusters in Pseudomonas sp. 11K1.</title>
        <authorList>
            <person name="Zhao H."/>
            <person name="Liu Y.P."/>
            <person name="Zhang L.Q."/>
        </authorList>
    </citation>
    <scope>NUCLEOTIDE SEQUENCE [LARGE SCALE GENOMIC DNA]</scope>
    <source>
        <strain evidence="1 2">11K1</strain>
    </source>
</reference>
<protein>
    <submittedName>
        <fullName evidence="1">Uncharacterized protein</fullName>
    </submittedName>
</protein>
<dbReference type="AlphaFoldDB" id="A0A4P7PQ19"/>
<accession>A0A4P7PQ19</accession>
<sequence length="156" mass="16919">MLPFACGNLQSYEVAGFSQYWMFGGIKSQNVFSTAAINDSGEFSISADDDQVIFASPFRVAFAGSVGILLLGVRSVGEGLEALLLLGGCGDLGWLLSHRNIDATKRQGDCQGKVLGWVKVLNRHRMRPLLKGVRTLKIPPQATMPANATPWARHSR</sequence>
<gene>
    <name evidence="1" type="ORF">EPZ47_29575</name>
</gene>
<evidence type="ECO:0000313" key="1">
    <source>
        <dbReference type="EMBL" id="QBZ92672.1"/>
    </source>
</evidence>
<dbReference type="KEGG" id="pvk:EPZ47_29575"/>
<dbReference type="RefSeq" id="WP_135847874.1">
    <property type="nucleotide sequence ID" value="NZ_CP035088.1"/>
</dbReference>
<proteinExistence type="predicted"/>
<dbReference type="EMBL" id="CP035088">
    <property type="protein sequence ID" value="QBZ92672.1"/>
    <property type="molecule type" value="Genomic_DNA"/>
</dbReference>
<dbReference type="Proteomes" id="UP000296468">
    <property type="component" value="Chromosome"/>
</dbReference>
<evidence type="ECO:0000313" key="2">
    <source>
        <dbReference type="Proteomes" id="UP000296468"/>
    </source>
</evidence>
<organism evidence="1 2">
    <name type="scientific">Pseudomonas viciae</name>
    <dbReference type="NCBI Taxonomy" id="2505979"/>
    <lineage>
        <taxon>Bacteria</taxon>
        <taxon>Pseudomonadati</taxon>
        <taxon>Pseudomonadota</taxon>
        <taxon>Gammaproteobacteria</taxon>
        <taxon>Pseudomonadales</taxon>
        <taxon>Pseudomonadaceae</taxon>
        <taxon>Pseudomonas</taxon>
    </lineage>
</organism>
<name>A0A4P7PQ19_9PSED</name>